<reference evidence="8" key="2">
    <citation type="submission" date="2023-02" db="EMBL/GenBank/DDBJ databases">
        <authorList>
            <person name="Concha-Toloza M."/>
            <person name="Lopez-Cantillo M."/>
            <person name="Molina-Mora J."/>
            <person name="Collado L."/>
        </authorList>
    </citation>
    <scope>NUCLEOTIDE SEQUENCE</scope>
    <source>
        <strain evidence="8">FR1p273A</strain>
    </source>
</reference>
<dbReference type="Pfam" id="PF00589">
    <property type="entry name" value="Phage_integrase"/>
    <property type="match status" value="1"/>
</dbReference>
<dbReference type="Gene3D" id="1.10.443.10">
    <property type="entry name" value="Intergrase catalytic core"/>
    <property type="match status" value="1"/>
</dbReference>
<organism evidence="8 9">
    <name type="scientific">Aliarcobacter butzleri</name>
    <dbReference type="NCBI Taxonomy" id="28197"/>
    <lineage>
        <taxon>Bacteria</taxon>
        <taxon>Pseudomonadati</taxon>
        <taxon>Campylobacterota</taxon>
        <taxon>Epsilonproteobacteria</taxon>
        <taxon>Campylobacterales</taxon>
        <taxon>Arcobacteraceae</taxon>
        <taxon>Aliarcobacter</taxon>
    </lineage>
</organism>
<dbReference type="SUPFAM" id="SSF56349">
    <property type="entry name" value="DNA breaking-rejoining enzymes"/>
    <property type="match status" value="1"/>
</dbReference>
<comment type="similarity">
    <text evidence="1">Belongs to the 'phage' integrase family.</text>
</comment>
<evidence type="ECO:0000256" key="4">
    <source>
        <dbReference type="ARBA" id="ARBA00023172"/>
    </source>
</evidence>
<name>A0AAW6VQJ6_9BACT</name>
<dbReference type="RefSeq" id="WP_151952108.1">
    <property type="nucleotide sequence ID" value="NZ_CABVRB010000041.1"/>
</dbReference>
<dbReference type="PROSITE" id="PS51900">
    <property type="entry name" value="CB"/>
    <property type="match status" value="1"/>
</dbReference>
<evidence type="ECO:0000313" key="8">
    <source>
        <dbReference type="EMBL" id="MDK2062847.1"/>
    </source>
</evidence>
<evidence type="ECO:0000259" key="7">
    <source>
        <dbReference type="PROSITE" id="PS51900"/>
    </source>
</evidence>
<dbReference type="InterPro" id="IPR002104">
    <property type="entry name" value="Integrase_catalytic"/>
</dbReference>
<dbReference type="Gene3D" id="1.10.150.130">
    <property type="match status" value="1"/>
</dbReference>
<keyword evidence="3 5" id="KW-0238">DNA-binding</keyword>
<comment type="caution">
    <text evidence="8">The sequence shown here is derived from an EMBL/GenBank/DDBJ whole genome shotgun (WGS) entry which is preliminary data.</text>
</comment>
<dbReference type="Proteomes" id="UP001237843">
    <property type="component" value="Unassembled WGS sequence"/>
</dbReference>
<dbReference type="GO" id="GO:0003677">
    <property type="term" value="F:DNA binding"/>
    <property type="evidence" value="ECO:0007669"/>
    <property type="project" value="UniProtKB-UniRule"/>
</dbReference>
<sequence length="331" mass="39869">MLKGSIIEFQLKGTLSDTFFSWQQVFIEDQVLNKKDDKTIQNYNSVLDNFIEFCQTKDSTPIEKIDNRFMKYFMLYRDEQALKKYNKNELSYWTKKNDIKVIKLFFDFIEDYSYENDDIDTIEFRKIRWKKLIIKKERKEKPYYHKETIVKYLNYLDKQVQNKRETFYYGLSLAFKLCLYGGLRASEVCNITFKDFDKVRSINSKKLIDLNIKGKGNTFYKNPLPYDYIKKEYSHFKRRYEKENINKLFFSKTGASLTRFTLYRYFEKITQELGIEKKGIHILRHTFANNLNNLEIDLADIQELMRHADPSTTRVYTQRSSKRLDSAVSVL</sequence>
<feature type="domain" description="Core-binding (CB)" evidence="7">
    <location>
        <begin position="10"/>
        <end position="110"/>
    </location>
</feature>
<evidence type="ECO:0000313" key="9">
    <source>
        <dbReference type="Proteomes" id="UP001237843"/>
    </source>
</evidence>
<dbReference type="GO" id="GO:0006310">
    <property type="term" value="P:DNA recombination"/>
    <property type="evidence" value="ECO:0007669"/>
    <property type="project" value="UniProtKB-KW"/>
</dbReference>
<dbReference type="CDD" id="cd00397">
    <property type="entry name" value="DNA_BRE_C"/>
    <property type="match status" value="1"/>
</dbReference>
<dbReference type="GO" id="GO:0015074">
    <property type="term" value="P:DNA integration"/>
    <property type="evidence" value="ECO:0007669"/>
    <property type="project" value="UniProtKB-KW"/>
</dbReference>
<dbReference type="InterPro" id="IPR050090">
    <property type="entry name" value="Tyrosine_recombinase_XerCD"/>
</dbReference>
<dbReference type="InterPro" id="IPR010998">
    <property type="entry name" value="Integrase_recombinase_N"/>
</dbReference>
<dbReference type="PROSITE" id="PS51898">
    <property type="entry name" value="TYR_RECOMBINASE"/>
    <property type="match status" value="1"/>
</dbReference>
<dbReference type="InterPro" id="IPR044068">
    <property type="entry name" value="CB"/>
</dbReference>
<reference evidence="8" key="1">
    <citation type="journal article" date="2023" name="Antibiotics">
        <title>Genomic Characterization of Antibiotic-Resistant Campylobacterales Isolated from Chilean Poultry Meat.</title>
        <authorList>
            <person name="Concha-Toloza M."/>
            <person name="Lopez-Cantillo M."/>
            <person name="Molina-Mora J.A."/>
            <person name="Collado L."/>
        </authorList>
    </citation>
    <scope>NUCLEOTIDE SEQUENCE</scope>
    <source>
        <strain evidence="8">FR1p273A</strain>
    </source>
</reference>
<protein>
    <submittedName>
        <fullName evidence="8">Site-specific integrase</fullName>
    </submittedName>
</protein>
<dbReference type="PANTHER" id="PTHR30349:SF64">
    <property type="entry name" value="PROPHAGE INTEGRASE INTD-RELATED"/>
    <property type="match status" value="1"/>
</dbReference>
<keyword evidence="2" id="KW-0229">DNA integration</keyword>
<dbReference type="InterPro" id="IPR013762">
    <property type="entry name" value="Integrase-like_cat_sf"/>
</dbReference>
<dbReference type="InterPro" id="IPR011010">
    <property type="entry name" value="DNA_brk_join_enz"/>
</dbReference>
<keyword evidence="4" id="KW-0233">DNA recombination</keyword>
<evidence type="ECO:0000256" key="5">
    <source>
        <dbReference type="PROSITE-ProRule" id="PRU01248"/>
    </source>
</evidence>
<dbReference type="PANTHER" id="PTHR30349">
    <property type="entry name" value="PHAGE INTEGRASE-RELATED"/>
    <property type="match status" value="1"/>
</dbReference>
<evidence type="ECO:0000256" key="3">
    <source>
        <dbReference type="ARBA" id="ARBA00023125"/>
    </source>
</evidence>
<feature type="domain" description="Tyr recombinase" evidence="6">
    <location>
        <begin position="139"/>
        <end position="329"/>
    </location>
</feature>
<proteinExistence type="inferred from homology"/>
<accession>A0AAW6VQJ6</accession>
<evidence type="ECO:0000259" key="6">
    <source>
        <dbReference type="PROSITE" id="PS51898"/>
    </source>
</evidence>
<dbReference type="EMBL" id="JAQTJH010000013">
    <property type="protein sequence ID" value="MDK2062847.1"/>
    <property type="molecule type" value="Genomic_DNA"/>
</dbReference>
<evidence type="ECO:0000256" key="1">
    <source>
        <dbReference type="ARBA" id="ARBA00008857"/>
    </source>
</evidence>
<dbReference type="AlphaFoldDB" id="A0AAW6VQJ6"/>
<gene>
    <name evidence="8" type="ORF">PT520_09985</name>
</gene>
<evidence type="ECO:0000256" key="2">
    <source>
        <dbReference type="ARBA" id="ARBA00022908"/>
    </source>
</evidence>